<protein>
    <submittedName>
        <fullName evidence="5">Ribose-5-phosphate isomerase</fullName>
    </submittedName>
</protein>
<dbReference type="Gene3D" id="3.40.1400.10">
    <property type="entry name" value="Sugar-phosphate isomerase, RpiB/LacA/LacB"/>
    <property type="match status" value="1"/>
</dbReference>
<dbReference type="InterPro" id="IPR036569">
    <property type="entry name" value="RpiB_LacA_LacB_sf"/>
</dbReference>
<feature type="binding site" evidence="4">
    <location>
        <begin position="8"/>
        <end position="9"/>
    </location>
    <ligand>
        <name>D-ribulose 5-phosphate</name>
        <dbReference type="ChEBI" id="CHEBI:58121"/>
    </ligand>
</feature>
<organism evidence="5 6">
    <name type="scientific">Succiniclasticum ruminis DSM 9236</name>
    <dbReference type="NCBI Taxonomy" id="1123323"/>
    <lineage>
        <taxon>Bacteria</taxon>
        <taxon>Bacillati</taxon>
        <taxon>Bacillota</taxon>
        <taxon>Negativicutes</taxon>
        <taxon>Acidaminococcales</taxon>
        <taxon>Acidaminococcaceae</taxon>
        <taxon>Succiniclasticum</taxon>
    </lineage>
</organism>
<dbReference type="NCBIfam" id="NF004051">
    <property type="entry name" value="PRK05571.1"/>
    <property type="match status" value="1"/>
</dbReference>
<dbReference type="Proteomes" id="UP000198896">
    <property type="component" value="Unassembled WGS sequence"/>
</dbReference>
<dbReference type="AlphaFoldDB" id="A0A1I2C4A3"/>
<dbReference type="PANTHER" id="PTHR30345:SF0">
    <property type="entry name" value="DNA DAMAGE-REPAIR_TOLERATION PROTEIN DRT102"/>
    <property type="match status" value="1"/>
</dbReference>
<dbReference type="InterPro" id="IPR004785">
    <property type="entry name" value="RpiB"/>
</dbReference>
<keyword evidence="2 5" id="KW-0413">Isomerase</keyword>
<feature type="active site" description="Proton acceptor" evidence="3">
    <location>
        <position position="65"/>
    </location>
</feature>
<sequence length="145" mass="15579">MKLVIGSDHGGIHLKEVLKQHLAERGIEVSDAGTYTEESCDYPDIAVKVCREITDGNAERGILVCGTGIGMSMAANKVKGIRAALCGDVFSATMSREHNNANVICLGERVLGPGLALSILDAWLDTEFAGGRHERRVNKIMAIEE</sequence>
<evidence type="ECO:0000256" key="4">
    <source>
        <dbReference type="PIRSR" id="PIRSR005384-2"/>
    </source>
</evidence>
<dbReference type="NCBIfam" id="TIGR01120">
    <property type="entry name" value="rpiB"/>
    <property type="match status" value="1"/>
</dbReference>
<name>A0A1I2C4A3_9FIRM</name>
<dbReference type="GO" id="GO:0019316">
    <property type="term" value="P:D-allose catabolic process"/>
    <property type="evidence" value="ECO:0007669"/>
    <property type="project" value="TreeGrafter"/>
</dbReference>
<feature type="binding site" evidence="4">
    <location>
        <position position="109"/>
    </location>
    <ligand>
        <name>D-ribulose 5-phosphate</name>
        <dbReference type="ChEBI" id="CHEBI:58121"/>
    </ligand>
</feature>
<feature type="binding site" evidence="4">
    <location>
        <position position="99"/>
    </location>
    <ligand>
        <name>D-ribulose 5-phosphate</name>
        <dbReference type="ChEBI" id="CHEBI:58121"/>
    </ligand>
</feature>
<dbReference type="PANTHER" id="PTHR30345">
    <property type="entry name" value="RIBOSE-5-PHOSPHATE ISOMERASE B"/>
    <property type="match status" value="1"/>
</dbReference>
<reference evidence="5 6" key="1">
    <citation type="submission" date="2016-10" db="EMBL/GenBank/DDBJ databases">
        <authorList>
            <person name="de Groot N.N."/>
        </authorList>
    </citation>
    <scope>NUCLEOTIDE SEQUENCE [LARGE SCALE GENOMIC DNA]</scope>
    <source>
        <strain evidence="5 6">DSM 9236</strain>
    </source>
</reference>
<dbReference type="Pfam" id="PF02502">
    <property type="entry name" value="LacAB_rpiB"/>
    <property type="match status" value="1"/>
</dbReference>
<evidence type="ECO:0000256" key="3">
    <source>
        <dbReference type="PIRSR" id="PIRSR005384-1"/>
    </source>
</evidence>
<evidence type="ECO:0000313" key="5">
    <source>
        <dbReference type="EMBL" id="SFE63211.1"/>
    </source>
</evidence>
<dbReference type="SUPFAM" id="SSF89623">
    <property type="entry name" value="Ribose/Galactose isomerase RpiB/AlsB"/>
    <property type="match status" value="1"/>
</dbReference>
<feature type="active site" description="Proton donor" evidence="3">
    <location>
        <position position="98"/>
    </location>
</feature>
<proteinExistence type="inferred from homology"/>
<feature type="binding site" evidence="4">
    <location>
        <begin position="66"/>
        <end position="70"/>
    </location>
    <ligand>
        <name>D-ribulose 5-phosphate</name>
        <dbReference type="ChEBI" id="CHEBI:58121"/>
    </ligand>
</feature>
<dbReference type="OrthoDB" id="1778624at2"/>
<dbReference type="EMBL" id="FONL01000011">
    <property type="protein sequence ID" value="SFE63211.1"/>
    <property type="molecule type" value="Genomic_DNA"/>
</dbReference>
<comment type="similarity">
    <text evidence="1">Belongs to the LacAB/RpiB family.</text>
</comment>
<evidence type="ECO:0000256" key="2">
    <source>
        <dbReference type="ARBA" id="ARBA00023235"/>
    </source>
</evidence>
<dbReference type="InterPro" id="IPR003500">
    <property type="entry name" value="RpiB_LacA_LacB"/>
</dbReference>
<dbReference type="STRING" id="1123323.SAMN05216245_11115"/>
<feature type="binding site" evidence="4">
    <location>
        <position position="132"/>
    </location>
    <ligand>
        <name>D-ribulose 5-phosphate</name>
        <dbReference type="ChEBI" id="CHEBI:58121"/>
    </ligand>
</feature>
<dbReference type="NCBIfam" id="TIGR00689">
    <property type="entry name" value="rpiB_lacA_lacB"/>
    <property type="match status" value="1"/>
</dbReference>
<evidence type="ECO:0000256" key="1">
    <source>
        <dbReference type="ARBA" id="ARBA00008754"/>
    </source>
</evidence>
<evidence type="ECO:0000313" key="6">
    <source>
        <dbReference type="Proteomes" id="UP000198896"/>
    </source>
</evidence>
<accession>A0A1I2C4A3</accession>
<dbReference type="GO" id="GO:0009052">
    <property type="term" value="P:pentose-phosphate shunt, non-oxidative branch"/>
    <property type="evidence" value="ECO:0007669"/>
    <property type="project" value="TreeGrafter"/>
</dbReference>
<gene>
    <name evidence="5" type="ORF">SAMN05216245_11115</name>
</gene>
<dbReference type="RefSeq" id="WP_093913758.1">
    <property type="nucleotide sequence ID" value="NZ_FONL01000011.1"/>
</dbReference>
<keyword evidence="6" id="KW-1185">Reference proteome</keyword>
<dbReference type="PIRSF" id="PIRSF005384">
    <property type="entry name" value="RpiB_LacA_B"/>
    <property type="match status" value="1"/>
</dbReference>
<feature type="binding site" evidence="4">
    <location>
        <position position="136"/>
    </location>
    <ligand>
        <name>D-ribulose 5-phosphate</name>
        <dbReference type="ChEBI" id="CHEBI:58121"/>
    </ligand>
</feature>
<dbReference type="GO" id="GO:0004751">
    <property type="term" value="F:ribose-5-phosphate isomerase activity"/>
    <property type="evidence" value="ECO:0007669"/>
    <property type="project" value="TreeGrafter"/>
</dbReference>